<keyword evidence="3" id="KW-1185">Reference proteome</keyword>
<reference evidence="2 3" key="1">
    <citation type="submission" date="2021-01" db="EMBL/GenBank/DDBJ databases">
        <title>Whole genome shotgun sequence of Actinoplanes palleronii NBRC 14916.</title>
        <authorList>
            <person name="Komaki H."/>
            <person name="Tamura T."/>
        </authorList>
    </citation>
    <scope>NUCLEOTIDE SEQUENCE [LARGE SCALE GENOMIC DNA]</scope>
    <source>
        <strain evidence="2 3">NBRC 14916</strain>
    </source>
</reference>
<proteinExistence type="predicted"/>
<dbReference type="EMBL" id="BOMS01000125">
    <property type="protein sequence ID" value="GIE71415.1"/>
    <property type="molecule type" value="Genomic_DNA"/>
</dbReference>
<organism evidence="2 3">
    <name type="scientific">Actinoplanes palleronii</name>
    <dbReference type="NCBI Taxonomy" id="113570"/>
    <lineage>
        <taxon>Bacteria</taxon>
        <taxon>Bacillati</taxon>
        <taxon>Actinomycetota</taxon>
        <taxon>Actinomycetes</taxon>
        <taxon>Micromonosporales</taxon>
        <taxon>Micromonosporaceae</taxon>
        <taxon>Actinoplanes</taxon>
    </lineage>
</organism>
<evidence type="ECO:0000313" key="2">
    <source>
        <dbReference type="EMBL" id="GIE71415.1"/>
    </source>
</evidence>
<dbReference type="Proteomes" id="UP000624709">
    <property type="component" value="Unassembled WGS sequence"/>
</dbReference>
<gene>
    <name evidence="2" type="ORF">Apa02nite_075230</name>
</gene>
<accession>A0ABQ4BLA4</accession>
<name>A0ABQ4BLA4_9ACTN</name>
<comment type="caution">
    <text evidence="2">The sequence shown here is derived from an EMBL/GenBank/DDBJ whole genome shotgun (WGS) entry which is preliminary data.</text>
</comment>
<evidence type="ECO:0000313" key="3">
    <source>
        <dbReference type="Proteomes" id="UP000624709"/>
    </source>
</evidence>
<evidence type="ECO:0000256" key="1">
    <source>
        <dbReference type="SAM" id="MobiDB-lite"/>
    </source>
</evidence>
<protein>
    <submittedName>
        <fullName evidence="2">Uncharacterized protein</fullName>
    </submittedName>
</protein>
<feature type="region of interest" description="Disordered" evidence="1">
    <location>
        <begin position="1"/>
        <end position="25"/>
    </location>
</feature>
<sequence length="69" mass="7368">MPSTAMNQGDGKGKPTSFHLQHIADPRPCGKARVVLHNPLINAMSSDNGGIQVRVVLATDDIEPMEMTA</sequence>